<evidence type="ECO:0000259" key="9">
    <source>
        <dbReference type="Pfam" id="PF01850"/>
    </source>
</evidence>
<proteinExistence type="inferred from homology"/>
<dbReference type="InterPro" id="IPR050556">
    <property type="entry name" value="Type_II_TA_system_RNase"/>
</dbReference>
<dbReference type="InterPro" id="IPR002716">
    <property type="entry name" value="PIN_dom"/>
</dbReference>
<accession>A0ABS4DAZ7</accession>
<dbReference type="Pfam" id="PF01850">
    <property type="entry name" value="PIN"/>
    <property type="match status" value="1"/>
</dbReference>
<keyword evidence="11" id="KW-1185">Reference proteome</keyword>
<comment type="similarity">
    <text evidence="7 8">Belongs to the PINc/VapC protein family.</text>
</comment>
<evidence type="ECO:0000256" key="5">
    <source>
        <dbReference type="ARBA" id="ARBA00022801"/>
    </source>
</evidence>
<reference evidence="10 11" key="1">
    <citation type="submission" date="2021-03" db="EMBL/GenBank/DDBJ databases">
        <authorList>
            <person name="Grouzdev D.S."/>
        </authorList>
    </citation>
    <scope>NUCLEOTIDE SEQUENCE [LARGE SCALE GENOMIC DNA]</scope>
    <source>
        <strain evidence="10 11">M50-1</strain>
    </source>
</reference>
<dbReference type="InterPro" id="IPR022907">
    <property type="entry name" value="VapC_family"/>
</dbReference>
<evidence type="ECO:0000256" key="3">
    <source>
        <dbReference type="ARBA" id="ARBA00022722"/>
    </source>
</evidence>
<evidence type="ECO:0000313" key="10">
    <source>
        <dbReference type="EMBL" id="MBP1466599.1"/>
    </source>
</evidence>
<dbReference type="PANTHER" id="PTHR33653:SF1">
    <property type="entry name" value="RIBONUCLEASE VAPC2"/>
    <property type="match status" value="1"/>
</dbReference>
<dbReference type="InterPro" id="IPR029060">
    <property type="entry name" value="PIN-like_dom_sf"/>
</dbReference>
<evidence type="ECO:0000256" key="7">
    <source>
        <dbReference type="ARBA" id="ARBA00038093"/>
    </source>
</evidence>
<dbReference type="CDD" id="cd18745">
    <property type="entry name" value="PIN_VapC4-5_FitB-like"/>
    <property type="match status" value="1"/>
</dbReference>
<dbReference type="EC" id="3.1.-.-" evidence="8"/>
<name>A0ABS4DAZ7_9CHLR</name>
<keyword evidence="4 8" id="KW-0479">Metal-binding</keyword>
<dbReference type="RefSeq" id="WP_135478583.1">
    <property type="nucleotide sequence ID" value="NZ_SIJK02000021.1"/>
</dbReference>
<evidence type="ECO:0000256" key="1">
    <source>
        <dbReference type="ARBA" id="ARBA00001946"/>
    </source>
</evidence>
<dbReference type="Proteomes" id="UP001193081">
    <property type="component" value="Unassembled WGS sequence"/>
</dbReference>
<keyword evidence="3 8" id="KW-0540">Nuclease</keyword>
<feature type="binding site" evidence="8">
    <location>
        <position position="98"/>
    </location>
    <ligand>
        <name>Mg(2+)</name>
        <dbReference type="ChEBI" id="CHEBI:18420"/>
    </ligand>
</feature>
<evidence type="ECO:0000256" key="4">
    <source>
        <dbReference type="ARBA" id="ARBA00022723"/>
    </source>
</evidence>
<dbReference type="Gene3D" id="3.40.50.1010">
    <property type="entry name" value="5'-nuclease"/>
    <property type="match status" value="1"/>
</dbReference>
<dbReference type="HAMAP" id="MF_00265">
    <property type="entry name" value="VapC_Nob1"/>
    <property type="match status" value="1"/>
</dbReference>
<feature type="domain" description="PIN" evidence="9">
    <location>
        <begin position="3"/>
        <end position="123"/>
    </location>
</feature>
<dbReference type="SUPFAM" id="SSF88723">
    <property type="entry name" value="PIN domain-like"/>
    <property type="match status" value="1"/>
</dbReference>
<evidence type="ECO:0000256" key="8">
    <source>
        <dbReference type="HAMAP-Rule" id="MF_00265"/>
    </source>
</evidence>
<sequence length="133" mass="14430">MIYLLDTNACIRYLRSPISSVAQKVAATSPDAIAISAITVVELVRGAYRSARMQENLNQVQAMVAQFMCLPLDQMVATHAGRIDAELMAGGLRIGPYDTLIAATALAHNLTLVTHNTGEFSRVVGLRLEDWEA</sequence>
<feature type="binding site" evidence="8">
    <location>
        <position position="6"/>
    </location>
    <ligand>
        <name>Mg(2+)</name>
        <dbReference type="ChEBI" id="CHEBI:18420"/>
    </ligand>
</feature>
<protein>
    <recommendedName>
        <fullName evidence="8">Ribonuclease VapC</fullName>
        <shortName evidence="8">RNase VapC</shortName>
        <ecNumber evidence="8">3.1.-.-</ecNumber>
    </recommendedName>
    <alternativeName>
        <fullName evidence="8">Toxin VapC</fullName>
    </alternativeName>
</protein>
<comment type="cofactor">
    <cofactor evidence="1 8">
        <name>Mg(2+)</name>
        <dbReference type="ChEBI" id="CHEBI:18420"/>
    </cofactor>
</comment>
<keyword evidence="6 8" id="KW-0460">Magnesium</keyword>
<comment type="function">
    <text evidence="8">Toxic component of a toxin-antitoxin (TA) system. An RNase.</text>
</comment>
<evidence type="ECO:0000256" key="2">
    <source>
        <dbReference type="ARBA" id="ARBA00022649"/>
    </source>
</evidence>
<evidence type="ECO:0000313" key="11">
    <source>
        <dbReference type="Proteomes" id="UP001193081"/>
    </source>
</evidence>
<evidence type="ECO:0000256" key="6">
    <source>
        <dbReference type="ARBA" id="ARBA00022842"/>
    </source>
</evidence>
<gene>
    <name evidence="8" type="primary">vapC</name>
    <name evidence="10" type="ORF">EYB53_012860</name>
</gene>
<dbReference type="EMBL" id="SIJK02000021">
    <property type="protein sequence ID" value="MBP1466599.1"/>
    <property type="molecule type" value="Genomic_DNA"/>
</dbReference>
<keyword evidence="8" id="KW-0800">Toxin</keyword>
<comment type="caution">
    <text evidence="10">The sequence shown here is derived from an EMBL/GenBank/DDBJ whole genome shotgun (WGS) entry which is preliminary data.</text>
</comment>
<keyword evidence="2 8" id="KW-1277">Toxin-antitoxin system</keyword>
<dbReference type="PANTHER" id="PTHR33653">
    <property type="entry name" value="RIBONUCLEASE VAPC2"/>
    <property type="match status" value="1"/>
</dbReference>
<organism evidence="10 11">
    <name type="scientific">Candidatus Chloroploca mongolica</name>
    <dbReference type="NCBI Taxonomy" id="2528176"/>
    <lineage>
        <taxon>Bacteria</taxon>
        <taxon>Bacillati</taxon>
        <taxon>Chloroflexota</taxon>
        <taxon>Chloroflexia</taxon>
        <taxon>Chloroflexales</taxon>
        <taxon>Chloroflexineae</taxon>
        <taxon>Oscillochloridaceae</taxon>
        <taxon>Candidatus Chloroploca</taxon>
    </lineage>
</organism>
<keyword evidence="5 8" id="KW-0378">Hydrolase</keyword>